<comment type="catalytic activity">
    <reaction evidence="2">
        <text>glycyl-tRNA(Ala) + H2O = tRNA(Ala) + glycine + H(+)</text>
        <dbReference type="Rhea" id="RHEA:53744"/>
        <dbReference type="Rhea" id="RHEA-COMP:9657"/>
        <dbReference type="Rhea" id="RHEA-COMP:13640"/>
        <dbReference type="ChEBI" id="CHEBI:15377"/>
        <dbReference type="ChEBI" id="CHEBI:15378"/>
        <dbReference type="ChEBI" id="CHEBI:57305"/>
        <dbReference type="ChEBI" id="CHEBI:78442"/>
        <dbReference type="ChEBI" id="CHEBI:78522"/>
    </reaction>
</comment>
<dbReference type="Pfam" id="PF02580">
    <property type="entry name" value="Tyr_Deacylase"/>
    <property type="match status" value="1"/>
</dbReference>
<evidence type="ECO:0000256" key="2">
    <source>
        <dbReference type="HAMAP-Rule" id="MF_00518"/>
    </source>
</evidence>
<evidence type="ECO:0000313" key="4">
    <source>
        <dbReference type="Proteomes" id="UP000464954"/>
    </source>
</evidence>
<dbReference type="RefSeq" id="WP_160626769.1">
    <property type="nucleotide sequence ID" value="NZ_CP047593.1"/>
</dbReference>
<dbReference type="EMBL" id="CP047593">
    <property type="protein sequence ID" value="QHI68443.1"/>
    <property type="molecule type" value="Genomic_DNA"/>
</dbReference>
<sequence>MKLLIQRVKSASVIVEGKTVGEIGGGLLVLVGVSHDDTASDAAHLAKKTANLRIFDDNEGVMNRSVLDVGGSVLAVSQFTLYGDCKKGNRPSYINAARPERGRELYDEYVSQLQAFISQVETGIFQAEMEVSLVNDGPVTLILESTGRK</sequence>
<evidence type="ECO:0000313" key="3">
    <source>
        <dbReference type="EMBL" id="QHI68443.1"/>
    </source>
</evidence>
<dbReference type="HAMAP" id="MF_00518">
    <property type="entry name" value="Deacylase_Dtd"/>
    <property type="match status" value="1"/>
</dbReference>
<dbReference type="SUPFAM" id="SSF69500">
    <property type="entry name" value="DTD-like"/>
    <property type="match status" value="1"/>
</dbReference>
<name>A0A6P1M617_9BACT</name>
<keyword evidence="2" id="KW-0820">tRNA-binding</keyword>
<dbReference type="GO" id="GO:0019478">
    <property type="term" value="P:D-amino acid catabolic process"/>
    <property type="evidence" value="ECO:0007669"/>
    <property type="project" value="UniProtKB-UniRule"/>
</dbReference>
<comment type="function">
    <text evidence="2">An aminoacyl-tRNA editing enzyme that deacylates mischarged D-aminoacyl-tRNAs. Also deacylates mischarged glycyl-tRNA(Ala), protecting cells against glycine mischarging by AlaRS. Acts via tRNA-based rather than protein-based catalysis; rejects L-amino acids rather than detecting D-amino acids in the active site. By recycling D-aminoacyl-tRNA to D-amino acids and free tRNA molecules, this enzyme counteracts the toxicity associated with the formation of D-aminoacyl-tRNA entities in vivo and helps enforce protein L-homochirality.</text>
</comment>
<keyword evidence="2 3" id="KW-0378">Hydrolase</keyword>
<proteinExistence type="inferred from homology"/>
<dbReference type="AlphaFoldDB" id="A0A6P1M617"/>
<dbReference type="Proteomes" id="UP000464954">
    <property type="component" value="Chromosome"/>
</dbReference>
<organism evidence="3 4">
    <name type="scientific">Tichowtungia aerotolerans</name>
    <dbReference type="NCBI Taxonomy" id="2697043"/>
    <lineage>
        <taxon>Bacteria</taxon>
        <taxon>Pseudomonadati</taxon>
        <taxon>Kiritimatiellota</taxon>
        <taxon>Tichowtungiia</taxon>
        <taxon>Tichowtungiales</taxon>
        <taxon>Tichowtungiaceae</taxon>
        <taxon>Tichowtungia</taxon>
    </lineage>
</organism>
<dbReference type="GO" id="GO:0043908">
    <property type="term" value="F:Ser(Gly)-tRNA(Ala) hydrolase activity"/>
    <property type="evidence" value="ECO:0007669"/>
    <property type="project" value="UniProtKB-UniRule"/>
</dbReference>
<dbReference type="Gene3D" id="3.50.80.10">
    <property type="entry name" value="D-tyrosyl-tRNA(Tyr) deacylase"/>
    <property type="match status" value="1"/>
</dbReference>
<dbReference type="GO" id="GO:0005737">
    <property type="term" value="C:cytoplasm"/>
    <property type="evidence" value="ECO:0007669"/>
    <property type="project" value="UniProtKB-SubCell"/>
</dbReference>
<keyword evidence="2" id="KW-0694">RNA-binding</keyword>
<dbReference type="GO" id="GO:0051500">
    <property type="term" value="F:D-tyrosyl-tRNA(Tyr) deacylase activity"/>
    <property type="evidence" value="ECO:0007669"/>
    <property type="project" value="TreeGrafter"/>
</dbReference>
<dbReference type="EC" id="3.1.1.-" evidence="2"/>
<dbReference type="KEGG" id="taer:GT409_02905"/>
<dbReference type="InterPro" id="IPR023509">
    <property type="entry name" value="DTD-like_sf"/>
</dbReference>
<dbReference type="InterPro" id="IPR003732">
    <property type="entry name" value="Daa-tRNA_deacyls_DTD"/>
</dbReference>
<keyword evidence="4" id="KW-1185">Reference proteome</keyword>
<comment type="similarity">
    <text evidence="1 2">Belongs to the DTD family.</text>
</comment>
<dbReference type="PANTHER" id="PTHR10472">
    <property type="entry name" value="D-TYROSYL-TRNA TYR DEACYLASE"/>
    <property type="match status" value="1"/>
</dbReference>
<dbReference type="PANTHER" id="PTHR10472:SF5">
    <property type="entry name" value="D-AMINOACYL-TRNA DEACYLASE 1"/>
    <property type="match status" value="1"/>
</dbReference>
<dbReference type="NCBIfam" id="TIGR00256">
    <property type="entry name" value="D-aminoacyl-tRNA deacylase"/>
    <property type="match status" value="1"/>
</dbReference>
<comment type="subunit">
    <text evidence="2">Homodimer.</text>
</comment>
<accession>A0A6P1M617</accession>
<evidence type="ECO:0000256" key="1">
    <source>
        <dbReference type="ARBA" id="ARBA00009673"/>
    </source>
</evidence>
<reference evidence="3 4" key="1">
    <citation type="submission" date="2020-01" db="EMBL/GenBank/DDBJ databases">
        <title>Ponticoccus aerotolerans gen. nov., sp. nov., an anaerobic bacterium and proposal of Ponticoccusceae fam. nov., Ponticoccusles ord. nov. and Ponticoccuse classis nov. in the phylum Kiritimatiellaeota.</title>
        <authorList>
            <person name="Zhou L.Y."/>
            <person name="Du Z.J."/>
        </authorList>
    </citation>
    <scope>NUCLEOTIDE SEQUENCE [LARGE SCALE GENOMIC DNA]</scope>
    <source>
        <strain evidence="3 4">S-5007</strain>
    </source>
</reference>
<comment type="catalytic activity">
    <reaction evidence="2">
        <text>a D-aminoacyl-tRNA + H2O = a tRNA + a D-alpha-amino acid + H(+)</text>
        <dbReference type="Rhea" id="RHEA:13953"/>
        <dbReference type="Rhea" id="RHEA-COMP:10123"/>
        <dbReference type="Rhea" id="RHEA-COMP:10124"/>
        <dbReference type="ChEBI" id="CHEBI:15377"/>
        <dbReference type="ChEBI" id="CHEBI:15378"/>
        <dbReference type="ChEBI" id="CHEBI:59871"/>
        <dbReference type="ChEBI" id="CHEBI:78442"/>
        <dbReference type="ChEBI" id="CHEBI:79333"/>
        <dbReference type="EC" id="3.1.1.96"/>
    </reaction>
</comment>
<comment type="subcellular location">
    <subcellularLocation>
        <location evidence="2">Cytoplasm</location>
    </subcellularLocation>
</comment>
<dbReference type="GO" id="GO:0106026">
    <property type="term" value="F:Gly-tRNA(Ala) deacylase activity"/>
    <property type="evidence" value="ECO:0007669"/>
    <property type="project" value="UniProtKB-UniRule"/>
</dbReference>
<keyword evidence="2" id="KW-0963">Cytoplasm</keyword>
<dbReference type="GO" id="GO:0000049">
    <property type="term" value="F:tRNA binding"/>
    <property type="evidence" value="ECO:0007669"/>
    <property type="project" value="UniProtKB-UniRule"/>
</dbReference>
<comment type="domain">
    <text evidence="2">A Gly-cisPro motif from one monomer fits into the active site of the other monomer to allow specific chiral rejection of L-amino acids.</text>
</comment>
<protein>
    <recommendedName>
        <fullName evidence="2">D-aminoacyl-tRNA deacylase</fullName>
        <shortName evidence="2">DTD</shortName>
        <ecNumber evidence="2">3.1.1.96</ecNumber>
    </recommendedName>
    <alternativeName>
        <fullName evidence="2">Gly-tRNA(Ala) deacylase</fullName>
        <ecNumber evidence="2">3.1.1.-</ecNumber>
    </alternativeName>
</protein>
<dbReference type="EC" id="3.1.1.96" evidence="2"/>
<gene>
    <name evidence="2" type="primary">dtd</name>
    <name evidence="3" type="ORF">GT409_02905</name>
</gene>
<feature type="short sequence motif" description="Gly-cisPro motif, important for rejection of L-amino acids" evidence="2">
    <location>
        <begin position="137"/>
        <end position="138"/>
    </location>
</feature>
<dbReference type="FunFam" id="3.50.80.10:FF:000001">
    <property type="entry name" value="D-aminoacyl-tRNA deacylase"/>
    <property type="match status" value="1"/>
</dbReference>